<gene>
    <name evidence="12" type="primary">kiz</name>
</gene>
<dbReference type="GO" id="GO:0005813">
    <property type="term" value="C:centrosome"/>
    <property type="evidence" value="ECO:0007669"/>
    <property type="project" value="UniProtKB-SubCell"/>
</dbReference>
<feature type="compositionally biased region" description="Polar residues" evidence="10">
    <location>
        <begin position="342"/>
        <end position="359"/>
    </location>
</feature>
<dbReference type="InterPro" id="IPR026742">
    <property type="entry name" value="Centrosomal_kizuma"/>
</dbReference>
<evidence type="ECO:0000256" key="6">
    <source>
        <dbReference type="ARBA" id="ARBA00023212"/>
    </source>
</evidence>
<feature type="compositionally biased region" description="Basic and acidic residues" evidence="10">
    <location>
        <begin position="618"/>
        <end position="629"/>
    </location>
</feature>
<evidence type="ECO:0000256" key="8">
    <source>
        <dbReference type="ARBA" id="ARBA00024919"/>
    </source>
</evidence>
<keyword evidence="6" id="KW-0206">Cytoskeleton</keyword>
<evidence type="ECO:0000256" key="3">
    <source>
        <dbReference type="ARBA" id="ARBA00010767"/>
    </source>
</evidence>
<comment type="similarity">
    <text evidence="3">Belongs to the kizuna family.</text>
</comment>
<feature type="compositionally biased region" description="Basic and acidic residues" evidence="10">
    <location>
        <begin position="109"/>
        <end position="120"/>
    </location>
</feature>
<feature type="compositionally biased region" description="Basic and acidic residues" evidence="10">
    <location>
        <begin position="676"/>
        <end position="685"/>
    </location>
</feature>
<reference evidence="12" key="1">
    <citation type="submission" date="2025-08" db="UniProtKB">
        <authorList>
            <consortium name="RefSeq"/>
        </authorList>
    </citation>
    <scope>IDENTIFICATION</scope>
</reference>
<dbReference type="Proteomes" id="UP000515129">
    <property type="component" value="Chromosome 17"/>
</dbReference>
<sequence>MAFCNTEYFDQIGNIQKSMNERERWRHELEEKLFAYLRSEERLTKLKCAKMHCYYKELCEREQQAKTRNLELLGNVENLASKMNEFSIDCSRLLQKRLECKNHITRLKEDRKKMGSRGESEADELPSSFKLPSKQGSSQSAVVFTGHQTSNGSSRNDGVTTTRSPSQTELIPNHPLLSPLQSGLSMHSHLSKAADTAISSDDILNSGDFLEGRHLSDVHEKQMKSDWDVFQRTGEQHRWEELNSPHTTLKEAEVSSRSVTAKKPAHIVSLERCPSRSPSSDTTDPRDSSQYMNSGGDDEEVSAEDEGDSSPRHQDLSDHTNSRHQALRGDVVIQEQHVISFQTKGGTHKQVNTQEPGRSYSHESPNRLSMEGFCHLLHSIERRLSAKDMNLYRSTVHEQKLEDIISICGQCGRLDGVEVHVCGAVVLQQLPLLSCSLSHGCLLPSDLINTHWSSATKPEQIRSCLSADSALLWDCCFRHFLQLQQQKILSIDHIIQLFTPLLVPNNATYTEKAGELLKRLLTHEPENHQPSESELSSSCSLPSLLDDSVEIKPARPSTTREQTVGAQGIQSAEEDSADQSPVESIPIRETKAYQLLKQSVAQERHWSDSEEEDSEPSDINKLERSEALRESLAQNSRKTAENKAFSAVQSKAFWGESDDSNSEIEMALRPQSRNTSSHDFDDFYD</sequence>
<feature type="compositionally biased region" description="Basic and acidic residues" evidence="10">
    <location>
        <begin position="309"/>
        <end position="321"/>
    </location>
</feature>
<comment type="function">
    <text evidence="8">Centrosomal protein required for establishing a robust mitotic centrosome architecture that can endure the forces that converge on the centrosomes during spindle formation. Required for stabilizing the expanded pericentriolar material around the centriole.</text>
</comment>
<feature type="compositionally biased region" description="Polar residues" evidence="10">
    <location>
        <begin position="134"/>
        <end position="170"/>
    </location>
</feature>
<feature type="compositionally biased region" description="Polar residues" evidence="10">
    <location>
        <begin position="556"/>
        <end position="570"/>
    </location>
</feature>
<protein>
    <recommendedName>
        <fullName evidence="4">Centrosomal protein kizuna</fullName>
    </recommendedName>
    <alternativeName>
        <fullName evidence="9">Polo-like kinase 1 substrate 1</fullName>
    </alternativeName>
</protein>
<dbReference type="PANTHER" id="PTHR16299:SF2">
    <property type="entry name" value="CENTROSOMAL PROTEIN KIZUNA"/>
    <property type="match status" value="1"/>
</dbReference>
<feature type="compositionally biased region" description="Acidic residues" evidence="10">
    <location>
        <begin position="296"/>
        <end position="308"/>
    </location>
</feature>
<feature type="region of interest" description="Disordered" evidence="10">
    <location>
        <begin position="553"/>
        <end position="583"/>
    </location>
</feature>
<proteinExistence type="inferred from homology"/>
<dbReference type="KEGG" id="caua:113117019"/>
<evidence type="ECO:0000256" key="2">
    <source>
        <dbReference type="ARBA" id="ARBA00004300"/>
    </source>
</evidence>
<keyword evidence="5" id="KW-0963">Cytoplasm</keyword>
<feature type="compositionally biased region" description="Basic and acidic residues" evidence="10">
    <location>
        <begin position="241"/>
        <end position="254"/>
    </location>
</feature>
<keyword evidence="7" id="KW-0966">Cell projection</keyword>
<feature type="region of interest" description="Disordered" evidence="10">
    <location>
        <begin position="342"/>
        <end position="365"/>
    </location>
</feature>
<evidence type="ECO:0000256" key="10">
    <source>
        <dbReference type="SAM" id="MobiDB-lite"/>
    </source>
</evidence>
<dbReference type="GeneID" id="113117019"/>
<feature type="region of interest" description="Disordered" evidence="10">
    <location>
        <begin position="109"/>
        <end position="172"/>
    </location>
</feature>
<evidence type="ECO:0000256" key="5">
    <source>
        <dbReference type="ARBA" id="ARBA00022490"/>
    </source>
</evidence>
<dbReference type="PANTHER" id="PTHR16299">
    <property type="entry name" value="CENTROSOMAL PROTEIN KIZUNA"/>
    <property type="match status" value="1"/>
</dbReference>
<name>A0A6P6R7N9_CARAU</name>
<dbReference type="RefSeq" id="XP_026141158.1">
    <property type="nucleotide sequence ID" value="XM_026285373.1"/>
</dbReference>
<evidence type="ECO:0000256" key="1">
    <source>
        <dbReference type="ARBA" id="ARBA00004120"/>
    </source>
</evidence>
<dbReference type="OrthoDB" id="8015657at2759"/>
<comment type="subcellular location">
    <subcellularLocation>
        <location evidence="1">Cytoplasm</location>
        <location evidence="1">Cytoskeleton</location>
        <location evidence="1">Cilium basal body</location>
    </subcellularLocation>
    <subcellularLocation>
        <location evidence="2">Cytoplasm</location>
        <location evidence="2">Cytoskeleton</location>
        <location evidence="2">Microtubule organizing center</location>
        <location evidence="2">Centrosome</location>
    </subcellularLocation>
</comment>
<feature type="region of interest" description="Disordered" evidence="10">
    <location>
        <begin position="241"/>
        <end position="324"/>
    </location>
</feature>
<evidence type="ECO:0000313" key="12">
    <source>
        <dbReference type="RefSeq" id="XP_026141158.1"/>
    </source>
</evidence>
<organism evidence="11 12">
    <name type="scientific">Carassius auratus</name>
    <name type="common">Goldfish</name>
    <dbReference type="NCBI Taxonomy" id="7957"/>
    <lineage>
        <taxon>Eukaryota</taxon>
        <taxon>Metazoa</taxon>
        <taxon>Chordata</taxon>
        <taxon>Craniata</taxon>
        <taxon>Vertebrata</taxon>
        <taxon>Euteleostomi</taxon>
        <taxon>Actinopterygii</taxon>
        <taxon>Neopterygii</taxon>
        <taxon>Teleostei</taxon>
        <taxon>Ostariophysi</taxon>
        <taxon>Cypriniformes</taxon>
        <taxon>Cyprinidae</taxon>
        <taxon>Cyprininae</taxon>
        <taxon>Carassius</taxon>
    </lineage>
</organism>
<dbReference type="AlphaFoldDB" id="A0A6P6R7N9"/>
<dbReference type="GO" id="GO:0007051">
    <property type="term" value="P:spindle organization"/>
    <property type="evidence" value="ECO:0007669"/>
    <property type="project" value="InterPro"/>
</dbReference>
<feature type="region of interest" description="Disordered" evidence="10">
    <location>
        <begin position="602"/>
        <end position="685"/>
    </location>
</feature>
<keyword evidence="11" id="KW-1185">Reference proteome</keyword>
<accession>A0A6P6R7N9</accession>
<evidence type="ECO:0000256" key="4">
    <source>
        <dbReference type="ARBA" id="ARBA00013872"/>
    </source>
</evidence>
<dbReference type="CTD" id="55857"/>
<evidence type="ECO:0000256" key="7">
    <source>
        <dbReference type="ARBA" id="ARBA00023273"/>
    </source>
</evidence>
<evidence type="ECO:0000256" key="9">
    <source>
        <dbReference type="ARBA" id="ARBA00031153"/>
    </source>
</evidence>
<evidence type="ECO:0000313" key="11">
    <source>
        <dbReference type="Proteomes" id="UP000515129"/>
    </source>
</evidence>